<dbReference type="PANTHER" id="PTHR30273:SF2">
    <property type="entry name" value="PROTEIN FECR"/>
    <property type="match status" value="1"/>
</dbReference>
<dbReference type="InterPro" id="IPR006860">
    <property type="entry name" value="FecR"/>
</dbReference>
<dbReference type="Pfam" id="PF04773">
    <property type="entry name" value="FecR"/>
    <property type="match status" value="1"/>
</dbReference>
<evidence type="ECO:0000313" key="4">
    <source>
        <dbReference type="Proteomes" id="UP001234798"/>
    </source>
</evidence>
<feature type="domain" description="FecR protein" evidence="1">
    <location>
        <begin position="125"/>
        <end position="215"/>
    </location>
</feature>
<reference evidence="3 4" key="1">
    <citation type="submission" date="2023-08" db="EMBL/GenBank/DDBJ databases">
        <title>Achromobacter seleniivolatilans sp. nov., isolated from seleniferous soil.</title>
        <authorList>
            <person name="Zhang S."/>
            <person name="Li K."/>
            <person name="Peng J."/>
            <person name="Zhao Q."/>
            <person name="Wang H."/>
            <person name="Guo Y."/>
        </authorList>
    </citation>
    <scope>NUCLEOTIDE SEQUENCE [LARGE SCALE GENOMIC DNA]</scope>
    <source>
        <strain evidence="3 4">R39</strain>
    </source>
</reference>
<accession>A0ABY9M344</accession>
<dbReference type="InterPro" id="IPR012373">
    <property type="entry name" value="Ferrdict_sens_TM"/>
</dbReference>
<organism evidence="3 4">
    <name type="scientific">Achromobacter seleniivolatilans</name>
    <dbReference type="NCBI Taxonomy" id="3047478"/>
    <lineage>
        <taxon>Bacteria</taxon>
        <taxon>Pseudomonadati</taxon>
        <taxon>Pseudomonadota</taxon>
        <taxon>Betaproteobacteria</taxon>
        <taxon>Burkholderiales</taxon>
        <taxon>Alcaligenaceae</taxon>
        <taxon>Achromobacter</taxon>
    </lineage>
</organism>
<dbReference type="PANTHER" id="PTHR30273">
    <property type="entry name" value="PERIPLASMIC SIGNAL SENSOR AND SIGMA FACTOR ACTIVATOR FECR-RELATED"/>
    <property type="match status" value="1"/>
</dbReference>
<dbReference type="Proteomes" id="UP001234798">
    <property type="component" value="Chromosome"/>
</dbReference>
<feature type="domain" description="FecR N-terminal" evidence="2">
    <location>
        <begin position="19"/>
        <end position="60"/>
    </location>
</feature>
<dbReference type="Gene3D" id="2.60.120.1440">
    <property type="match status" value="1"/>
</dbReference>
<sequence>MSTGTGSMPAAVPHQALNQAAHWFAVLSSGEANADDKRRWESWLAAAPEHREAWRYVERISHRFEPIKSSPERGNAIAAYEQSHTIRRRQVLRSLGLLTGTALLGWGATRYTPLPDLFYAWTADAHTGTGELRTMVLSDGTRVWLNALSAFNNGYSDGQRSLRLLRGEILIDTASDPRPFYVQTPQGQLQALGTRFSVRLEEDQTFLAVYEGAVEVSPAATKNRAVIAAGRQVRFSRDAIANTADADPAREAWSRGLLVARHIPLSEVVAELRPYFRGHLGAAPEIANLPVFGGFPLAEPERALHMLEQVLPIRVQRRWSWWISIEPA</sequence>
<dbReference type="PIRSF" id="PIRSF018266">
    <property type="entry name" value="FecR"/>
    <property type="match status" value="1"/>
</dbReference>
<proteinExistence type="predicted"/>
<gene>
    <name evidence="3" type="ORF">RAS12_27280</name>
</gene>
<name>A0ABY9M344_9BURK</name>
<keyword evidence="4" id="KW-1185">Reference proteome</keyword>
<dbReference type="EMBL" id="CP132976">
    <property type="protein sequence ID" value="WMD20267.1"/>
    <property type="molecule type" value="Genomic_DNA"/>
</dbReference>
<protein>
    <submittedName>
        <fullName evidence="3">FecR family protein</fullName>
    </submittedName>
</protein>
<evidence type="ECO:0000259" key="2">
    <source>
        <dbReference type="Pfam" id="PF16220"/>
    </source>
</evidence>
<evidence type="ECO:0000313" key="3">
    <source>
        <dbReference type="EMBL" id="WMD20267.1"/>
    </source>
</evidence>
<dbReference type="Pfam" id="PF16220">
    <property type="entry name" value="DUF4880"/>
    <property type="match status" value="1"/>
</dbReference>
<dbReference type="InterPro" id="IPR032623">
    <property type="entry name" value="FecR_N"/>
</dbReference>
<evidence type="ECO:0000259" key="1">
    <source>
        <dbReference type="Pfam" id="PF04773"/>
    </source>
</evidence>
<dbReference type="RefSeq" id="WP_306943326.1">
    <property type="nucleotide sequence ID" value="NZ_CP132976.1"/>
</dbReference>